<dbReference type="HOGENOM" id="CLU_282706_0_0_1"/>
<proteinExistence type="predicted"/>
<feature type="region of interest" description="Disordered" evidence="1">
    <location>
        <begin position="593"/>
        <end position="623"/>
    </location>
</feature>
<name>A0A0C3S3X3_PHLG1</name>
<feature type="compositionally biased region" description="Low complexity" evidence="1">
    <location>
        <begin position="787"/>
        <end position="796"/>
    </location>
</feature>
<sequence length="1104" mass="122392">MLNPYPSRLRSRSSPVRPGGSPRPSEVTPGLGPASSIESIEEGPEQHPNWRPAPSSPAAASNTRRVFRRLKRPSSAAMDRGYTSDVRGSATPGPSQTTYKRPSIRPNSRPSTSSGIPDCSSRARSSSSASESLRDTSLFKGFGPIMGAGADFVLSRKKSRSSKSAKSAYAIPKVKEDPVAETLFSTPDRTILEELKKKMKARDDQFTLKNGKRHHPYPADEVPYPRSYERHVVDSDIWECMWHSDVCGKQIWHLRTEPPSKVLDLGCGSGSWILDCAMHWKDAEFVGLDVVPLHPDLGQSGSSQLASRITWIQANFLEGLPFQNEEFDFVHGKRIARGVPEDKWDTLLEASEVHRVLKPGGVFELFEEELTFPGKLLKGKPPDTIDLPTCLSSSNLTFPEDPRNSGSSNNLTIPSNPSTPPPPRKTQRPRNDSGFGGSVLSLGMMSPQALPAIPLPVSPPQSREPELTDQELLEAVIIGRSKPKPVFDPRDHSLLEFIYNEMHAERFINLEPLALLQNSLSLIFDHVSTHPPLIMTFPPRPASYHHSKMPTAQQSPTQKLSVLGFPVQEVEPQMIMTLEDAAKGATPYVMFDDSRAKPSFRPRRPSRVSSPASPGDDPGYPSHLSLPRALSAASLAAMHAARDITPLAAMTCDLRTLNMHLALRVREILACAEEMWRFVLAYQERHIGADATVRGRGAAARRAFDEDLAQLHREEFDEMLVRFRLDMEDSILLAQAVHARLGWPLVRAPVPPERLEFEELCAVWAKHQGTASAEASPDGASRRSHAGSRASNASASTDAPPSVVLSAGRREDAATLVSVEPHERMSRTVRTFVAWKAVSSDAPNLKLDARVPITVIRGPWLEATTTPEMAYPNCWPLPVQVAGLRSLSPLTPLLWPKQRAHDEYRHRGPHRLDQRAKRVRRRRDAFAAVCPPATRLPRQLSQPGVSFWAPRRHDEQGRTFVECFPAALAVLRGRHRRRRAREGVSFALCSGDSHVCAARRRDQHPGQSWALENPLNTNSVNTAAEPVSPITKGQRWVLPRAAGPKASLLDVHFIRLRKTTTARRTSGQTCRRAPGIPPPQRRGGLAQFTRRDWNEKLAFADVRY</sequence>
<accession>A0A0C3S3X3</accession>
<dbReference type="InterPro" id="IPR041698">
    <property type="entry name" value="Methyltransf_25"/>
</dbReference>
<feature type="region of interest" description="Disordered" evidence="1">
    <location>
        <begin position="771"/>
        <end position="807"/>
    </location>
</feature>
<dbReference type="PANTHER" id="PTHR43591:SF24">
    <property type="entry name" value="2-METHOXY-6-POLYPRENYL-1,4-BENZOQUINOL METHYLASE, MITOCHONDRIAL"/>
    <property type="match status" value="1"/>
</dbReference>
<organism evidence="3 4">
    <name type="scientific">Phlebiopsis gigantea (strain 11061_1 CR5-6)</name>
    <name type="common">White-rot fungus</name>
    <name type="synonym">Peniophora gigantea</name>
    <dbReference type="NCBI Taxonomy" id="745531"/>
    <lineage>
        <taxon>Eukaryota</taxon>
        <taxon>Fungi</taxon>
        <taxon>Dikarya</taxon>
        <taxon>Basidiomycota</taxon>
        <taxon>Agaricomycotina</taxon>
        <taxon>Agaricomycetes</taxon>
        <taxon>Polyporales</taxon>
        <taxon>Phanerochaetaceae</taxon>
        <taxon>Phlebiopsis</taxon>
    </lineage>
</organism>
<evidence type="ECO:0000259" key="2">
    <source>
        <dbReference type="Pfam" id="PF13649"/>
    </source>
</evidence>
<gene>
    <name evidence="3" type="ORF">PHLGIDRAFT_36807</name>
</gene>
<feature type="compositionally biased region" description="Low complexity" evidence="1">
    <location>
        <begin position="52"/>
        <end position="61"/>
    </location>
</feature>
<feature type="region of interest" description="Disordered" evidence="1">
    <location>
        <begin position="388"/>
        <end position="441"/>
    </location>
</feature>
<dbReference type="Proteomes" id="UP000053257">
    <property type="component" value="Unassembled WGS sequence"/>
</dbReference>
<dbReference type="CDD" id="cd02440">
    <property type="entry name" value="AdoMet_MTases"/>
    <property type="match status" value="1"/>
</dbReference>
<dbReference type="GO" id="GO:0008168">
    <property type="term" value="F:methyltransferase activity"/>
    <property type="evidence" value="ECO:0007669"/>
    <property type="project" value="TreeGrafter"/>
</dbReference>
<dbReference type="PANTHER" id="PTHR43591">
    <property type="entry name" value="METHYLTRANSFERASE"/>
    <property type="match status" value="1"/>
</dbReference>
<feature type="compositionally biased region" description="Low complexity" evidence="1">
    <location>
        <begin position="407"/>
        <end position="416"/>
    </location>
</feature>
<dbReference type="EMBL" id="KN840566">
    <property type="protein sequence ID" value="KIP04682.1"/>
    <property type="molecule type" value="Genomic_DNA"/>
</dbReference>
<dbReference type="AlphaFoldDB" id="A0A0C3S3X3"/>
<feature type="region of interest" description="Disordered" evidence="1">
    <location>
        <begin position="1"/>
        <end position="134"/>
    </location>
</feature>
<evidence type="ECO:0000256" key="1">
    <source>
        <dbReference type="SAM" id="MobiDB-lite"/>
    </source>
</evidence>
<dbReference type="InterPro" id="IPR029063">
    <property type="entry name" value="SAM-dependent_MTases_sf"/>
</dbReference>
<evidence type="ECO:0000313" key="4">
    <source>
        <dbReference type="Proteomes" id="UP000053257"/>
    </source>
</evidence>
<reference evidence="3 4" key="1">
    <citation type="journal article" date="2014" name="PLoS Genet.">
        <title>Analysis of the Phlebiopsis gigantea genome, transcriptome and secretome provides insight into its pioneer colonization strategies of wood.</title>
        <authorList>
            <person name="Hori C."/>
            <person name="Ishida T."/>
            <person name="Igarashi K."/>
            <person name="Samejima M."/>
            <person name="Suzuki H."/>
            <person name="Master E."/>
            <person name="Ferreira P."/>
            <person name="Ruiz-Duenas F.J."/>
            <person name="Held B."/>
            <person name="Canessa P."/>
            <person name="Larrondo L.F."/>
            <person name="Schmoll M."/>
            <person name="Druzhinina I.S."/>
            <person name="Kubicek C.P."/>
            <person name="Gaskell J.A."/>
            <person name="Kersten P."/>
            <person name="St John F."/>
            <person name="Glasner J."/>
            <person name="Sabat G."/>
            <person name="Splinter BonDurant S."/>
            <person name="Syed K."/>
            <person name="Yadav J."/>
            <person name="Mgbeahuruike A.C."/>
            <person name="Kovalchuk A."/>
            <person name="Asiegbu F.O."/>
            <person name="Lackner G."/>
            <person name="Hoffmeister D."/>
            <person name="Rencoret J."/>
            <person name="Gutierrez A."/>
            <person name="Sun H."/>
            <person name="Lindquist E."/>
            <person name="Barry K."/>
            <person name="Riley R."/>
            <person name="Grigoriev I.V."/>
            <person name="Henrissat B."/>
            <person name="Kues U."/>
            <person name="Berka R.M."/>
            <person name="Martinez A.T."/>
            <person name="Covert S.F."/>
            <person name="Blanchette R.A."/>
            <person name="Cullen D."/>
        </authorList>
    </citation>
    <scope>NUCLEOTIDE SEQUENCE [LARGE SCALE GENOMIC DNA]</scope>
    <source>
        <strain evidence="3 4">11061_1 CR5-6</strain>
    </source>
</reference>
<feature type="compositionally biased region" description="Polar residues" evidence="1">
    <location>
        <begin position="92"/>
        <end position="115"/>
    </location>
</feature>
<dbReference type="Pfam" id="PF13649">
    <property type="entry name" value="Methyltransf_25"/>
    <property type="match status" value="1"/>
</dbReference>
<dbReference type="OrthoDB" id="2013972at2759"/>
<evidence type="ECO:0000313" key="3">
    <source>
        <dbReference type="EMBL" id="KIP04682.1"/>
    </source>
</evidence>
<protein>
    <recommendedName>
        <fullName evidence="2">Methyltransferase domain-containing protein</fullName>
    </recommendedName>
</protein>
<feature type="compositionally biased region" description="Low complexity" evidence="1">
    <location>
        <begin position="1"/>
        <end position="25"/>
    </location>
</feature>
<feature type="compositionally biased region" description="Low complexity" evidence="1">
    <location>
        <begin position="120"/>
        <end position="131"/>
    </location>
</feature>
<keyword evidence="4" id="KW-1185">Reference proteome</keyword>
<feature type="domain" description="Methyltransferase" evidence="2">
    <location>
        <begin position="262"/>
        <end position="361"/>
    </location>
</feature>
<dbReference type="Gene3D" id="3.40.50.150">
    <property type="entry name" value="Vaccinia Virus protein VP39"/>
    <property type="match status" value="1"/>
</dbReference>
<dbReference type="SUPFAM" id="SSF53335">
    <property type="entry name" value="S-adenosyl-L-methionine-dependent methyltransferases"/>
    <property type="match status" value="1"/>
</dbReference>
<dbReference type="STRING" id="745531.A0A0C3S3X3"/>
<feature type="region of interest" description="Disordered" evidence="1">
    <location>
        <begin position="1062"/>
        <end position="1083"/>
    </location>
</feature>